<keyword evidence="10" id="KW-1185">Reference proteome</keyword>
<feature type="domain" description="Mandelate racemase/muconate lactonizing enzyme C-terminal" evidence="8">
    <location>
        <begin position="151"/>
        <end position="242"/>
    </location>
</feature>
<accession>A0A1I2JGD5</accession>
<dbReference type="GO" id="GO:0000287">
    <property type="term" value="F:magnesium ion binding"/>
    <property type="evidence" value="ECO:0007669"/>
    <property type="project" value="UniProtKB-ARBA"/>
</dbReference>
<name>A0A1I2JGD5_9BACT</name>
<dbReference type="Gene3D" id="3.30.390.10">
    <property type="entry name" value="Enolase-like, N-terminal domain"/>
    <property type="match status" value="1"/>
</dbReference>
<dbReference type="InterPro" id="IPR029017">
    <property type="entry name" value="Enolase-like_N"/>
</dbReference>
<comment type="similarity">
    <text evidence="1 7">Belongs to the mandelate racemase/muconate lactonizing enzyme family.</text>
</comment>
<dbReference type="SMART" id="SM00922">
    <property type="entry name" value="MR_MLE"/>
    <property type="match status" value="1"/>
</dbReference>
<reference evidence="9 10" key="1">
    <citation type="submission" date="2016-10" db="EMBL/GenBank/DDBJ databases">
        <authorList>
            <person name="de Groot N.N."/>
        </authorList>
    </citation>
    <scope>NUCLEOTIDE SEQUENCE [LARGE SCALE GENOMIC DNA]</scope>
    <source>
        <strain evidence="9 10">CGMCC 1.9156</strain>
    </source>
</reference>
<dbReference type="InterPro" id="IPR013342">
    <property type="entry name" value="Mandelate_racemase_C"/>
</dbReference>
<feature type="binding site" evidence="6">
    <location>
        <position position="194"/>
    </location>
    <ligand>
        <name>Mg(2+)</name>
        <dbReference type="ChEBI" id="CHEBI:18420"/>
    </ligand>
</feature>
<evidence type="ECO:0000256" key="5">
    <source>
        <dbReference type="PIRSR" id="PIRSR634603-1"/>
    </source>
</evidence>
<feature type="binding site" evidence="6">
    <location>
        <position position="246"/>
    </location>
    <ligand>
        <name>Mg(2+)</name>
        <dbReference type="ChEBI" id="CHEBI:18420"/>
    </ligand>
</feature>
<dbReference type="InterPro" id="IPR036849">
    <property type="entry name" value="Enolase-like_C_sf"/>
</dbReference>
<dbReference type="STRING" id="655355.SAMN05216283_10884"/>
<dbReference type="PANTHER" id="PTHR48080">
    <property type="entry name" value="D-GALACTONATE DEHYDRATASE-RELATED"/>
    <property type="match status" value="1"/>
</dbReference>
<dbReference type="PANTHER" id="PTHR48080:SF3">
    <property type="entry name" value="ENOLASE SUPERFAMILY MEMBER DDB_G0284701"/>
    <property type="match status" value="1"/>
</dbReference>
<dbReference type="GO" id="GO:0016855">
    <property type="term" value="F:racemase and epimerase activity, acting on amino acids and derivatives"/>
    <property type="evidence" value="ECO:0007669"/>
    <property type="project" value="UniProtKB-UniRule"/>
</dbReference>
<dbReference type="AlphaFoldDB" id="A0A1I2JGD5"/>
<keyword evidence="4 7" id="KW-0413">Isomerase</keyword>
<dbReference type="CDD" id="cd03319">
    <property type="entry name" value="L-Ala-DL-Glu_epimerase"/>
    <property type="match status" value="1"/>
</dbReference>
<evidence type="ECO:0000313" key="9">
    <source>
        <dbReference type="EMBL" id="SFF51741.1"/>
    </source>
</evidence>
<dbReference type="Gene3D" id="3.20.20.120">
    <property type="entry name" value="Enolase-like C-terminal domain"/>
    <property type="match status" value="1"/>
</dbReference>
<feature type="binding site" evidence="6">
    <location>
        <position position="221"/>
    </location>
    <ligand>
        <name>Mg(2+)</name>
        <dbReference type="ChEBI" id="CHEBI:18420"/>
    </ligand>
</feature>
<evidence type="ECO:0000259" key="8">
    <source>
        <dbReference type="SMART" id="SM00922"/>
    </source>
</evidence>
<comment type="cofactor">
    <cofactor evidence="6 7">
        <name>Mg(2+)</name>
        <dbReference type="ChEBI" id="CHEBI:18420"/>
    </cofactor>
    <text evidence="6 7">Binds 1 Mg(2+) ion per subunit.</text>
</comment>
<dbReference type="SUPFAM" id="SSF51604">
    <property type="entry name" value="Enolase C-terminal domain-like"/>
    <property type="match status" value="1"/>
</dbReference>
<dbReference type="Pfam" id="PF13378">
    <property type="entry name" value="MR_MLE_C"/>
    <property type="match status" value="1"/>
</dbReference>
<dbReference type="InterPro" id="IPR034603">
    <property type="entry name" value="Dipeptide_epimerase"/>
</dbReference>
<sequence>MLYPSFPAFSSSSNKGLKLRFRPYDLQLKHVFTLANSSRTTTPVMLTELECDGVIGYGEASMPPYLGESHQTATAFLSKLDLSQFKDPFKMEEILAYVDELAPGNAAAKASVDIALHDLVGKLVKQPWYKLWGLNPDKTPNTSFTIGIDKPEVVRQKVKEAAHFKILKVKLGAGNDKEMIETIRSVSDVPLCVDVNQGWTDKKEALEMIHWLKEKGIVFVEQPMPKTAIDDMAWLTQHSPLPTIADEALQRFPDVLKAHQVYSGINVKLMKCTGMREAYKMISLAKSLGMKVMIGCMTETSCAVSAAAQIAPLTNWADLDGNLLISNDVYDGIKIIDGKVTLNDRPGIGIRPR</sequence>
<dbReference type="InterPro" id="IPR013341">
    <property type="entry name" value="Mandelate_racemase_N_dom"/>
</dbReference>
<dbReference type="SFLD" id="SFLDS00001">
    <property type="entry name" value="Enolase"/>
    <property type="match status" value="1"/>
</dbReference>
<evidence type="ECO:0000313" key="10">
    <source>
        <dbReference type="Proteomes" id="UP000198964"/>
    </source>
</evidence>
<dbReference type="InterPro" id="IPR029065">
    <property type="entry name" value="Enolase_C-like"/>
</dbReference>
<keyword evidence="2 6" id="KW-0479">Metal-binding</keyword>
<dbReference type="InterPro" id="IPR034593">
    <property type="entry name" value="DgoD-like"/>
</dbReference>
<dbReference type="SUPFAM" id="SSF54826">
    <property type="entry name" value="Enolase N-terminal domain-like"/>
    <property type="match status" value="1"/>
</dbReference>
<organism evidence="9 10">
    <name type="scientific">Sunxiuqinia elliptica</name>
    <dbReference type="NCBI Taxonomy" id="655355"/>
    <lineage>
        <taxon>Bacteria</taxon>
        <taxon>Pseudomonadati</taxon>
        <taxon>Bacteroidota</taxon>
        <taxon>Bacteroidia</taxon>
        <taxon>Marinilabiliales</taxon>
        <taxon>Prolixibacteraceae</taxon>
        <taxon>Sunxiuqinia</taxon>
    </lineage>
</organism>
<dbReference type="SFLD" id="SFLDG00180">
    <property type="entry name" value="muconate_cycloisomerase"/>
    <property type="match status" value="1"/>
</dbReference>
<dbReference type="Proteomes" id="UP000198964">
    <property type="component" value="Unassembled WGS sequence"/>
</dbReference>
<dbReference type="EC" id="5.1.1.-" evidence="7"/>
<feature type="active site" description="Proton acceptor; specific for (S)-substrate epimerization" evidence="5">
    <location>
        <position position="268"/>
    </location>
</feature>
<evidence type="ECO:0000256" key="2">
    <source>
        <dbReference type="ARBA" id="ARBA00022723"/>
    </source>
</evidence>
<feature type="active site" description="Proton acceptor; specific for (R)-substrate epimerization" evidence="5">
    <location>
        <position position="170"/>
    </location>
</feature>
<proteinExistence type="inferred from homology"/>
<evidence type="ECO:0000256" key="6">
    <source>
        <dbReference type="PIRSR" id="PIRSR634603-3"/>
    </source>
</evidence>
<protein>
    <recommendedName>
        <fullName evidence="7">Dipeptide epimerase</fullName>
        <ecNumber evidence="7">5.1.1.-</ecNumber>
    </recommendedName>
</protein>
<gene>
    <name evidence="9" type="ORF">SAMN05216283_10884</name>
</gene>
<evidence type="ECO:0000256" key="7">
    <source>
        <dbReference type="RuleBase" id="RU366006"/>
    </source>
</evidence>
<dbReference type="EMBL" id="FONW01000008">
    <property type="protein sequence ID" value="SFF51741.1"/>
    <property type="molecule type" value="Genomic_DNA"/>
</dbReference>
<keyword evidence="3 6" id="KW-0460">Magnesium</keyword>
<evidence type="ECO:0000256" key="1">
    <source>
        <dbReference type="ARBA" id="ARBA00008031"/>
    </source>
</evidence>
<evidence type="ECO:0000256" key="4">
    <source>
        <dbReference type="ARBA" id="ARBA00023235"/>
    </source>
</evidence>
<evidence type="ECO:0000256" key="3">
    <source>
        <dbReference type="ARBA" id="ARBA00022842"/>
    </source>
</evidence>
<dbReference type="Pfam" id="PF02746">
    <property type="entry name" value="MR_MLE_N"/>
    <property type="match status" value="1"/>
</dbReference>